<dbReference type="GeneID" id="110133462"/>
<sequence>MKDLFTSQKQACWQEHIRKETAARVAWNLKHGHKHPEAALPRKRSQKAPFRSVLGAGPSQATSAPDSKEVPAGWPETRGLQGQLSRGVGVQGPAPKVDRGWQAQKPTRGPADQTKPVGSGMRQVPPSTLQLLFQGVSHDGQGRASYLRERYQQKPEEKFLYPIVSSWEYGWHMGEAMKDTKPPTYARFQPITKSFYIKSNIFHVSRRTDQLM</sequence>
<evidence type="ECO:0000259" key="2">
    <source>
        <dbReference type="Pfam" id="PF22589"/>
    </source>
</evidence>
<dbReference type="InterPro" id="IPR054323">
    <property type="entry name" value="SPMIP1_C"/>
</dbReference>
<organism evidence="3 4">
    <name type="scientific">Odocoileus virginianus</name>
    <name type="common">White-tailed deer</name>
    <dbReference type="NCBI Taxonomy" id="9874"/>
    <lineage>
        <taxon>Eukaryota</taxon>
        <taxon>Metazoa</taxon>
        <taxon>Chordata</taxon>
        <taxon>Craniata</taxon>
        <taxon>Vertebrata</taxon>
        <taxon>Euteleostomi</taxon>
        <taxon>Mammalia</taxon>
        <taxon>Eutheria</taxon>
        <taxon>Laurasiatheria</taxon>
        <taxon>Artiodactyla</taxon>
        <taxon>Ruminantia</taxon>
        <taxon>Pecora</taxon>
        <taxon>Cervidae</taxon>
        <taxon>Odocoileinae</taxon>
        <taxon>Odocoileus</taxon>
    </lineage>
</organism>
<dbReference type="PANTHER" id="PTHR35826">
    <property type="entry name" value="PROTEIN ATP6V1FNB-LIKE"/>
    <property type="match status" value="1"/>
</dbReference>
<name>A0A6J0WZP0_ODOVR</name>
<accession>A0A6J0WZP0</accession>
<reference evidence="3" key="1">
    <citation type="journal article" date="2022" name="J. Hered.">
        <title>A De Novo Chromosome-Level Genome Assembly of the White-Tailed Deer, Odocoileus Virginianus.</title>
        <authorList>
            <person name="London E.W."/>
            <person name="Roca A.L."/>
            <person name="Novakofski J.E."/>
            <person name="Mateus-Pinilla N.E."/>
        </authorList>
    </citation>
    <scope>NUCLEOTIDE SEQUENCE [LARGE SCALE GENOMIC DNA]</scope>
</reference>
<dbReference type="Pfam" id="PF22589">
    <property type="entry name" value="SPMIP1"/>
    <property type="match status" value="1"/>
</dbReference>
<dbReference type="OrthoDB" id="410807at2759"/>
<dbReference type="InParanoid" id="A0A6J0WZP0"/>
<feature type="region of interest" description="Disordered" evidence="1">
    <location>
        <begin position="32"/>
        <end position="123"/>
    </location>
</feature>
<dbReference type="AlphaFoldDB" id="A0A6J0WZP0"/>
<reference evidence="4" key="2">
    <citation type="submission" date="2025-08" db="UniProtKB">
        <authorList>
            <consortium name="RefSeq"/>
        </authorList>
    </citation>
    <scope>IDENTIFICATION</scope>
    <source>
        <tissue evidence="4">Tongue muscle</tissue>
    </source>
</reference>
<evidence type="ECO:0000256" key="1">
    <source>
        <dbReference type="SAM" id="MobiDB-lite"/>
    </source>
</evidence>
<dbReference type="Proteomes" id="UP001652640">
    <property type="component" value="Chromosome 26"/>
</dbReference>
<protein>
    <submittedName>
        <fullName evidence="4">Protein SPMIP1</fullName>
    </submittedName>
</protein>
<dbReference type="RefSeq" id="XP_020743103.2">
    <property type="nucleotide sequence ID" value="XM_020887444.2"/>
</dbReference>
<evidence type="ECO:0000313" key="3">
    <source>
        <dbReference type="Proteomes" id="UP001652640"/>
    </source>
</evidence>
<proteinExistence type="predicted"/>
<keyword evidence="3" id="KW-1185">Reference proteome</keyword>
<dbReference type="PANTHER" id="PTHR35826:SF5">
    <property type="entry name" value="GENE 45521-RELATED"/>
    <property type="match status" value="1"/>
</dbReference>
<gene>
    <name evidence="4" type="primary">LOC110133462</name>
</gene>
<dbReference type="KEGG" id="ovr:110133462"/>
<feature type="domain" description="Sperm microtubule inner protein 1 C-terminal" evidence="2">
    <location>
        <begin position="104"/>
        <end position="203"/>
    </location>
</feature>
<evidence type="ECO:0000313" key="4">
    <source>
        <dbReference type="RefSeq" id="XP_020743103.2"/>
    </source>
</evidence>